<evidence type="ECO:0000313" key="4">
    <source>
        <dbReference type="Proteomes" id="UP000199541"/>
    </source>
</evidence>
<keyword evidence="4" id="KW-1185">Reference proteome</keyword>
<protein>
    <recommendedName>
        <fullName evidence="2">Heavy metal binding domain-containing protein</fullName>
    </recommendedName>
</protein>
<evidence type="ECO:0000313" key="3">
    <source>
        <dbReference type="EMBL" id="SDX91041.1"/>
    </source>
</evidence>
<dbReference type="Pfam" id="PF19335">
    <property type="entry name" value="HMBD"/>
    <property type="match status" value="2"/>
</dbReference>
<dbReference type="RefSeq" id="WP_280138225.1">
    <property type="nucleotide sequence ID" value="NZ_FNOB01000042.1"/>
</dbReference>
<dbReference type="SUPFAM" id="SSF56770">
    <property type="entry name" value="HydA/Nqo6-like"/>
    <property type="match status" value="1"/>
</dbReference>
<feature type="region of interest" description="Disordered" evidence="1">
    <location>
        <begin position="178"/>
        <end position="266"/>
    </location>
</feature>
<comment type="caution">
    <text evidence="3">The sequence shown here is derived from an EMBL/GenBank/DDBJ whole genome shotgun (WGS) entry which is preliminary data.</text>
</comment>
<gene>
    <name evidence="3" type="ORF">SAMN05444006_1424</name>
</gene>
<dbReference type="Proteomes" id="UP000199541">
    <property type="component" value="Unassembled WGS sequence"/>
</dbReference>
<name>A0A1H3FJ63_9RHOB</name>
<proteinExistence type="predicted"/>
<evidence type="ECO:0000259" key="2">
    <source>
        <dbReference type="Pfam" id="PF19335"/>
    </source>
</evidence>
<dbReference type="InterPro" id="IPR045800">
    <property type="entry name" value="HMBD"/>
</dbReference>
<feature type="compositionally biased region" description="Basic and acidic residues" evidence="1">
    <location>
        <begin position="248"/>
        <end position="266"/>
    </location>
</feature>
<organism evidence="3 4">
    <name type="scientific">Allgaiera indica</name>
    <dbReference type="NCBI Taxonomy" id="765699"/>
    <lineage>
        <taxon>Bacteria</taxon>
        <taxon>Pseudomonadati</taxon>
        <taxon>Pseudomonadota</taxon>
        <taxon>Alphaproteobacteria</taxon>
        <taxon>Rhodobacterales</taxon>
        <taxon>Paracoccaceae</taxon>
        <taxon>Allgaiera</taxon>
    </lineage>
</organism>
<sequence length="266" mass="27370">MNALSGARPAMPGGLRGLLARAMAADLRAFVVPGLDIARAGGLDPAGAGLRLADTPRHADVLLIAGPLPPDLLDAACVVWAQMPRPRAILALGADNIAPLPAPDAVGALSQDGLAEGVATLRKAFATGAFARNVTDFDAPALAARIEYTCPMHPEVISDEPGKCPICGMFLVEREVSGAAPASDDDHKDHHGQGAHKHGKSTPTQAAQSDHSPHAAHGDTPVYTCPMHPEVTSDSPGSCPKCGMDLVPQDKEDAQSGHHGHGDHSP</sequence>
<dbReference type="Gene3D" id="3.40.50.12280">
    <property type="match status" value="1"/>
</dbReference>
<reference evidence="3 4" key="1">
    <citation type="submission" date="2016-10" db="EMBL/GenBank/DDBJ databases">
        <authorList>
            <person name="Varghese N."/>
            <person name="Submissions S."/>
        </authorList>
    </citation>
    <scope>NUCLEOTIDE SEQUENCE [LARGE SCALE GENOMIC DNA]</scope>
    <source>
        <strain evidence="3 4">DSM 24802</strain>
    </source>
</reference>
<feature type="compositionally biased region" description="Polar residues" evidence="1">
    <location>
        <begin position="201"/>
        <end position="210"/>
    </location>
</feature>
<accession>A0A1H3FJ63</accession>
<feature type="non-terminal residue" evidence="3">
    <location>
        <position position="266"/>
    </location>
</feature>
<feature type="domain" description="Heavy metal binding" evidence="2">
    <location>
        <begin position="148"/>
        <end position="173"/>
    </location>
</feature>
<evidence type="ECO:0000256" key="1">
    <source>
        <dbReference type="SAM" id="MobiDB-lite"/>
    </source>
</evidence>
<dbReference type="EMBL" id="FNOB01000042">
    <property type="protein sequence ID" value="SDX91041.1"/>
    <property type="molecule type" value="Genomic_DNA"/>
</dbReference>
<feature type="domain" description="Heavy metal binding" evidence="2">
    <location>
        <begin position="222"/>
        <end position="248"/>
    </location>
</feature>